<keyword evidence="1" id="KW-0732">Signal</keyword>
<dbReference type="EMBL" id="GEDV01010994">
    <property type="protein sequence ID" value="JAP77563.1"/>
    <property type="molecule type" value="Transcribed_RNA"/>
</dbReference>
<name>A0A131YDX4_RHIAP</name>
<dbReference type="InterPro" id="IPR012674">
    <property type="entry name" value="Calycin"/>
</dbReference>
<dbReference type="SUPFAM" id="SSF50814">
    <property type="entry name" value="Lipocalins"/>
    <property type="match status" value="1"/>
</dbReference>
<reference evidence="2" key="1">
    <citation type="journal article" date="2016" name="Ticks Tick Borne Dis.">
        <title>De novo assembly and annotation of the salivary gland transcriptome of Rhipicephalus appendiculatus male and female ticks during blood feeding.</title>
        <authorList>
            <person name="de Castro M.H."/>
            <person name="de Klerk D."/>
            <person name="Pienaar R."/>
            <person name="Latif A.A."/>
            <person name="Rees D.J."/>
            <person name="Mans B.J."/>
        </authorList>
    </citation>
    <scope>NUCLEOTIDE SEQUENCE</scope>
    <source>
        <tissue evidence="2">Salivary glands</tissue>
    </source>
</reference>
<sequence>MRSALMRIATLALLLLLLDQASAAKKKWKPKCRNLKSMMTVDWKRLDKKLWVQSLITKPFKNTQCISRAYRGEQNKVRFRAIGGSYAQTWHVKREFQNGWHNKDKIGFKQGPQPHVYQILDTDYETFVVEHFCNHWRGDVVSIMYHKPVKQIPESVIKRANAAMIKSGLDATKMSSTDCMLSGKGISVKIEPWYKIEVDNLNKETKG</sequence>
<evidence type="ECO:0000313" key="2">
    <source>
        <dbReference type="EMBL" id="JAP77563.1"/>
    </source>
</evidence>
<feature type="signal peptide" evidence="1">
    <location>
        <begin position="1"/>
        <end position="23"/>
    </location>
</feature>
<feature type="chain" id="PRO_5007284843" description="Lipocalin" evidence="1">
    <location>
        <begin position="24"/>
        <end position="207"/>
    </location>
</feature>
<accession>A0A131YDX4</accession>
<dbReference type="Gene3D" id="2.40.128.20">
    <property type="match status" value="1"/>
</dbReference>
<protein>
    <recommendedName>
        <fullName evidence="3">Lipocalin</fullName>
    </recommendedName>
</protein>
<organism evidence="2">
    <name type="scientific">Rhipicephalus appendiculatus</name>
    <name type="common">Brown ear tick</name>
    <dbReference type="NCBI Taxonomy" id="34631"/>
    <lineage>
        <taxon>Eukaryota</taxon>
        <taxon>Metazoa</taxon>
        <taxon>Ecdysozoa</taxon>
        <taxon>Arthropoda</taxon>
        <taxon>Chelicerata</taxon>
        <taxon>Arachnida</taxon>
        <taxon>Acari</taxon>
        <taxon>Parasitiformes</taxon>
        <taxon>Ixodida</taxon>
        <taxon>Ixodoidea</taxon>
        <taxon>Ixodidae</taxon>
        <taxon>Rhipicephalinae</taxon>
        <taxon>Rhipicephalus</taxon>
        <taxon>Rhipicephalus</taxon>
    </lineage>
</organism>
<evidence type="ECO:0008006" key="3">
    <source>
        <dbReference type="Google" id="ProtNLM"/>
    </source>
</evidence>
<dbReference type="AlphaFoldDB" id="A0A131YDX4"/>
<proteinExistence type="predicted"/>
<evidence type="ECO:0000256" key="1">
    <source>
        <dbReference type="SAM" id="SignalP"/>
    </source>
</evidence>